<dbReference type="CDD" id="cd04301">
    <property type="entry name" value="NAT_SF"/>
    <property type="match status" value="1"/>
</dbReference>
<dbReference type="Pfam" id="PF13302">
    <property type="entry name" value="Acetyltransf_3"/>
    <property type="match status" value="1"/>
</dbReference>
<keyword evidence="3" id="KW-1185">Reference proteome</keyword>
<dbReference type="PROSITE" id="PS51186">
    <property type="entry name" value="GNAT"/>
    <property type="match status" value="1"/>
</dbReference>
<name>A0A6A6QDU9_9PEZI</name>
<dbReference type="EMBL" id="MU004197">
    <property type="protein sequence ID" value="KAF2490588.1"/>
    <property type="molecule type" value="Genomic_DNA"/>
</dbReference>
<dbReference type="InterPro" id="IPR016181">
    <property type="entry name" value="Acyl_CoA_acyltransferase"/>
</dbReference>
<evidence type="ECO:0000313" key="3">
    <source>
        <dbReference type="Proteomes" id="UP000799750"/>
    </source>
</evidence>
<reference evidence="2" key="1">
    <citation type="journal article" date="2020" name="Stud. Mycol.">
        <title>101 Dothideomycetes genomes: a test case for predicting lifestyles and emergence of pathogens.</title>
        <authorList>
            <person name="Haridas S."/>
            <person name="Albert R."/>
            <person name="Binder M."/>
            <person name="Bloem J."/>
            <person name="Labutti K."/>
            <person name="Salamov A."/>
            <person name="Andreopoulos B."/>
            <person name="Baker S."/>
            <person name="Barry K."/>
            <person name="Bills G."/>
            <person name="Bluhm B."/>
            <person name="Cannon C."/>
            <person name="Castanera R."/>
            <person name="Culley D."/>
            <person name="Daum C."/>
            <person name="Ezra D."/>
            <person name="Gonzalez J."/>
            <person name="Henrissat B."/>
            <person name="Kuo A."/>
            <person name="Liang C."/>
            <person name="Lipzen A."/>
            <person name="Lutzoni F."/>
            <person name="Magnuson J."/>
            <person name="Mondo S."/>
            <person name="Nolan M."/>
            <person name="Ohm R."/>
            <person name="Pangilinan J."/>
            <person name="Park H.-J."/>
            <person name="Ramirez L."/>
            <person name="Alfaro M."/>
            <person name="Sun H."/>
            <person name="Tritt A."/>
            <person name="Yoshinaga Y."/>
            <person name="Zwiers L.-H."/>
            <person name="Turgeon B."/>
            <person name="Goodwin S."/>
            <person name="Spatafora J."/>
            <person name="Crous P."/>
            <person name="Grigoriev I."/>
        </authorList>
    </citation>
    <scope>NUCLEOTIDE SEQUENCE</scope>
    <source>
        <strain evidence="2">CBS 269.34</strain>
    </source>
</reference>
<dbReference type="Gene3D" id="3.40.630.30">
    <property type="match status" value="1"/>
</dbReference>
<accession>A0A6A6QDU9</accession>
<evidence type="ECO:0000313" key="2">
    <source>
        <dbReference type="EMBL" id="KAF2490588.1"/>
    </source>
</evidence>
<dbReference type="PANTHER" id="PTHR43415:SF3">
    <property type="entry name" value="GNAT-FAMILY ACETYLTRANSFERASE"/>
    <property type="match status" value="1"/>
</dbReference>
<dbReference type="PANTHER" id="PTHR43415">
    <property type="entry name" value="SPERMIDINE N(1)-ACETYLTRANSFERASE"/>
    <property type="match status" value="1"/>
</dbReference>
<sequence length="196" mass="22334">MSRPHPFQSKRLLFRAIEDSDDDFLHSVQSDPFAYANSSARLHVPESMAATKRWKKHVIEESILAVVICLSPPELPGQSPEPPIPIGVISLTASPAHVAHHRNSMISVDIVAAYQGKGYGSEAIRWALKWGFQTAGLHSIGIEAFGFNEGAVRLYARLGFKEEGRRRECLWYEGEWWDEVQFGMLDREWREMVKWE</sequence>
<organism evidence="2 3">
    <name type="scientific">Lophium mytilinum</name>
    <dbReference type="NCBI Taxonomy" id="390894"/>
    <lineage>
        <taxon>Eukaryota</taxon>
        <taxon>Fungi</taxon>
        <taxon>Dikarya</taxon>
        <taxon>Ascomycota</taxon>
        <taxon>Pezizomycotina</taxon>
        <taxon>Dothideomycetes</taxon>
        <taxon>Pleosporomycetidae</taxon>
        <taxon>Mytilinidiales</taxon>
        <taxon>Mytilinidiaceae</taxon>
        <taxon>Lophium</taxon>
    </lineage>
</organism>
<protein>
    <submittedName>
        <fullName evidence="2">Acyl-CoA N-acyltransferase</fullName>
    </submittedName>
</protein>
<feature type="domain" description="N-acetyltransferase" evidence="1">
    <location>
        <begin position="12"/>
        <end position="178"/>
    </location>
</feature>
<dbReference type="InterPro" id="IPR000182">
    <property type="entry name" value="GNAT_dom"/>
</dbReference>
<dbReference type="SUPFAM" id="SSF55729">
    <property type="entry name" value="Acyl-CoA N-acyltransferases (Nat)"/>
    <property type="match status" value="1"/>
</dbReference>
<dbReference type="AlphaFoldDB" id="A0A6A6QDU9"/>
<keyword evidence="2" id="KW-0808">Transferase</keyword>
<gene>
    <name evidence="2" type="ORF">BU16DRAFT_531072</name>
</gene>
<keyword evidence="2" id="KW-0012">Acyltransferase</keyword>
<proteinExistence type="predicted"/>
<evidence type="ECO:0000259" key="1">
    <source>
        <dbReference type="PROSITE" id="PS51186"/>
    </source>
</evidence>
<dbReference type="GO" id="GO:0016747">
    <property type="term" value="F:acyltransferase activity, transferring groups other than amino-acyl groups"/>
    <property type="evidence" value="ECO:0007669"/>
    <property type="project" value="InterPro"/>
</dbReference>
<dbReference type="OrthoDB" id="64477at2759"/>
<dbReference type="Proteomes" id="UP000799750">
    <property type="component" value="Unassembled WGS sequence"/>
</dbReference>